<dbReference type="Proteomes" id="UP000256661">
    <property type="component" value="Unassembled WGS sequence"/>
</dbReference>
<comment type="caution">
    <text evidence="1">The sequence shown here is derived from an EMBL/GenBank/DDBJ whole genome shotgun (WGS) entry which is preliminary data.</text>
</comment>
<protein>
    <submittedName>
        <fullName evidence="1">Uncharacterized protein DUF3307</fullName>
    </submittedName>
</protein>
<proteinExistence type="predicted"/>
<dbReference type="EMBL" id="QTTT01000001">
    <property type="protein sequence ID" value="REF00292.1"/>
    <property type="molecule type" value="Genomic_DNA"/>
</dbReference>
<dbReference type="OrthoDB" id="5122730at2"/>
<dbReference type="AlphaFoldDB" id="A0A3D9T957"/>
<sequence length="130" mass="14344">MLAEALLAHLVGDYVLQSDWMATQKVKRWWPAVAHGLAYSLPFLLITQSPWALLVIGGTHVVLDHYRAAKYVIWAKNLIAPRKAWVPWSEASQNQGFPATVPNGRATALVVVVDNTLHLLINAAALVWLG</sequence>
<accession>A0A3D9T957</accession>
<dbReference type="InterPro" id="IPR021737">
    <property type="entry name" value="Phage_phiKZ_Orf197"/>
</dbReference>
<name>A0A3D9T957_9ACTN</name>
<evidence type="ECO:0000313" key="2">
    <source>
        <dbReference type="Proteomes" id="UP000256661"/>
    </source>
</evidence>
<keyword evidence="2" id="KW-1185">Reference proteome</keyword>
<organism evidence="1 2">
    <name type="scientific">Thermomonospora umbrina</name>
    <dbReference type="NCBI Taxonomy" id="111806"/>
    <lineage>
        <taxon>Bacteria</taxon>
        <taxon>Bacillati</taxon>
        <taxon>Actinomycetota</taxon>
        <taxon>Actinomycetes</taxon>
        <taxon>Streptosporangiales</taxon>
        <taxon>Thermomonosporaceae</taxon>
        <taxon>Thermomonospora</taxon>
    </lineage>
</organism>
<evidence type="ECO:0000313" key="1">
    <source>
        <dbReference type="EMBL" id="REF00292.1"/>
    </source>
</evidence>
<dbReference type="Pfam" id="PF11750">
    <property type="entry name" value="DUF3307"/>
    <property type="match status" value="1"/>
</dbReference>
<reference evidence="1 2" key="1">
    <citation type="submission" date="2018-08" db="EMBL/GenBank/DDBJ databases">
        <title>Sequencing the genomes of 1000 actinobacteria strains.</title>
        <authorList>
            <person name="Klenk H.-P."/>
        </authorList>
    </citation>
    <scope>NUCLEOTIDE SEQUENCE [LARGE SCALE GENOMIC DNA]</scope>
    <source>
        <strain evidence="1 2">DSM 43927</strain>
    </source>
</reference>
<gene>
    <name evidence="1" type="ORF">DFJ69_5822</name>
</gene>
<dbReference type="RefSeq" id="WP_116025460.1">
    <property type="nucleotide sequence ID" value="NZ_QTTT01000001.1"/>
</dbReference>